<accession>A0A367F6H0</accession>
<dbReference type="RefSeq" id="WP_114013671.1">
    <property type="nucleotide sequence ID" value="NZ_QOIM01000018.1"/>
</dbReference>
<protein>
    <recommendedName>
        <fullName evidence="3">SAM-dependent methyltransferase</fullName>
    </recommendedName>
</protein>
<dbReference type="InterPro" id="IPR006764">
    <property type="entry name" value="SAM_dep_MeTrfase_SAV2177_type"/>
</dbReference>
<proteinExistence type="predicted"/>
<evidence type="ECO:0000313" key="1">
    <source>
        <dbReference type="EMBL" id="RCG25277.1"/>
    </source>
</evidence>
<gene>
    <name evidence="1" type="ORF">DQ392_01945</name>
</gene>
<dbReference type="OrthoDB" id="4323984at2"/>
<dbReference type="InterPro" id="IPR029063">
    <property type="entry name" value="SAM-dependent_MTases_sf"/>
</dbReference>
<organism evidence="1 2">
    <name type="scientific">Streptomyces reniochalinae</name>
    <dbReference type="NCBI Taxonomy" id="2250578"/>
    <lineage>
        <taxon>Bacteria</taxon>
        <taxon>Bacillati</taxon>
        <taxon>Actinomycetota</taxon>
        <taxon>Actinomycetes</taxon>
        <taxon>Kitasatosporales</taxon>
        <taxon>Streptomycetaceae</taxon>
        <taxon>Streptomyces</taxon>
    </lineage>
</organism>
<evidence type="ECO:0008006" key="3">
    <source>
        <dbReference type="Google" id="ProtNLM"/>
    </source>
</evidence>
<dbReference type="EMBL" id="QOIM01000018">
    <property type="protein sequence ID" value="RCG25277.1"/>
    <property type="molecule type" value="Genomic_DNA"/>
</dbReference>
<dbReference type="Pfam" id="PF04672">
    <property type="entry name" value="Methyltransf_19"/>
    <property type="match status" value="1"/>
</dbReference>
<evidence type="ECO:0000313" key="2">
    <source>
        <dbReference type="Proteomes" id="UP000253507"/>
    </source>
</evidence>
<dbReference type="Proteomes" id="UP000253507">
    <property type="component" value="Unassembled WGS sequence"/>
</dbReference>
<dbReference type="Gene3D" id="3.40.50.150">
    <property type="entry name" value="Vaccinia Virus protein VP39"/>
    <property type="match status" value="1"/>
</dbReference>
<dbReference type="AlphaFoldDB" id="A0A367F6H0"/>
<dbReference type="PIRSF" id="PIRSF017393">
    <property type="entry name" value="MTase_SAV2177"/>
    <property type="match status" value="1"/>
</dbReference>
<name>A0A367F6H0_9ACTN</name>
<dbReference type="SUPFAM" id="SSF53335">
    <property type="entry name" value="S-adenosyl-L-methionine-dependent methyltransferases"/>
    <property type="match status" value="1"/>
</dbReference>
<comment type="caution">
    <text evidence="1">The sequence shown here is derived from an EMBL/GenBank/DDBJ whole genome shotgun (WGS) entry which is preliminary data.</text>
</comment>
<reference evidence="1 2" key="1">
    <citation type="submission" date="2018-06" db="EMBL/GenBank/DDBJ databases">
        <title>Streptomyces reniochalinae sp. nov. and Streptomyces diacarnus sp. nov. from marine sponges.</title>
        <authorList>
            <person name="Li L."/>
        </authorList>
    </citation>
    <scope>NUCLEOTIDE SEQUENCE [LARGE SCALE GENOMIC DNA]</scope>
    <source>
        <strain evidence="1 2">LHW50302</strain>
    </source>
</reference>
<sequence>MNSASLLEDQSLGLEHFAYARSPRVYDLLLGGIENYQCDREAAFAVYQVAEWLRTAAVINRDFALRSVQASSGLGVRQFLDLGCGLPSESNVHEVVRELHPACPTVYVDRDPEVYAHARCRLDESASQTVIHADLLAMDRLLGSEAVVAAFDLTKPVAVLVHDTLPWCHDDVAVHSAMATLRAWLPSGSTLSITHLTDHWHRATMPDAVNAYAERGLRVRPRCREEIEEFFGDFIQQGPGLTAAGRWHEQGPYLPHPDEHSAAFAGIAVKPPHRSTTGPTSHKYSLL</sequence>
<keyword evidence="2" id="KW-1185">Reference proteome</keyword>